<dbReference type="EC" id="2.7.7.65" evidence="1"/>
<comment type="catalytic activity">
    <reaction evidence="2">
        <text>2 GTP = 3',3'-c-di-GMP + 2 diphosphate</text>
        <dbReference type="Rhea" id="RHEA:24898"/>
        <dbReference type="ChEBI" id="CHEBI:33019"/>
        <dbReference type="ChEBI" id="CHEBI:37565"/>
        <dbReference type="ChEBI" id="CHEBI:58805"/>
        <dbReference type="EC" id="2.7.7.65"/>
    </reaction>
</comment>
<dbReference type="Gene3D" id="3.30.450.20">
    <property type="entry name" value="PAS domain"/>
    <property type="match status" value="1"/>
</dbReference>
<dbReference type="SUPFAM" id="SSF55073">
    <property type="entry name" value="Nucleotide cyclase"/>
    <property type="match status" value="1"/>
</dbReference>
<evidence type="ECO:0000256" key="1">
    <source>
        <dbReference type="ARBA" id="ARBA00012528"/>
    </source>
</evidence>
<evidence type="ECO:0000259" key="4">
    <source>
        <dbReference type="PROSITE" id="PS50112"/>
    </source>
</evidence>
<feature type="domain" description="PAS" evidence="4">
    <location>
        <begin position="199"/>
        <end position="243"/>
    </location>
</feature>
<evidence type="ECO:0000259" key="6">
    <source>
        <dbReference type="PROSITE" id="PS50887"/>
    </source>
</evidence>
<proteinExistence type="predicted"/>
<dbReference type="GO" id="GO:1902201">
    <property type="term" value="P:negative regulation of bacterial-type flagellum-dependent cell motility"/>
    <property type="evidence" value="ECO:0007669"/>
    <property type="project" value="TreeGrafter"/>
</dbReference>
<evidence type="ECO:0000256" key="3">
    <source>
        <dbReference type="SAM" id="Phobius"/>
    </source>
</evidence>
<accession>A0A4R6NDC2</accession>
<dbReference type="InterPro" id="IPR000014">
    <property type="entry name" value="PAS"/>
</dbReference>
<protein>
    <recommendedName>
        <fullName evidence="1">diguanylate cyclase</fullName>
        <ecNumber evidence="1">2.7.7.65</ecNumber>
    </recommendedName>
</protein>
<evidence type="ECO:0000256" key="2">
    <source>
        <dbReference type="ARBA" id="ARBA00034247"/>
    </source>
</evidence>
<evidence type="ECO:0000259" key="5">
    <source>
        <dbReference type="PROSITE" id="PS50113"/>
    </source>
</evidence>
<dbReference type="SUPFAM" id="SSF55785">
    <property type="entry name" value="PYP-like sensor domain (PAS domain)"/>
    <property type="match status" value="1"/>
</dbReference>
<feature type="domain" description="PAC" evidence="5">
    <location>
        <begin position="265"/>
        <end position="315"/>
    </location>
</feature>
<dbReference type="GO" id="GO:0005886">
    <property type="term" value="C:plasma membrane"/>
    <property type="evidence" value="ECO:0007669"/>
    <property type="project" value="TreeGrafter"/>
</dbReference>
<keyword evidence="3" id="KW-0472">Membrane</keyword>
<gene>
    <name evidence="7" type="ORF">DFR39_101489</name>
</gene>
<dbReference type="CDD" id="cd00130">
    <property type="entry name" value="PAS"/>
    <property type="match status" value="1"/>
</dbReference>
<dbReference type="InterPro" id="IPR000700">
    <property type="entry name" value="PAS-assoc_C"/>
</dbReference>
<dbReference type="Pfam" id="PF12860">
    <property type="entry name" value="PAS_7"/>
    <property type="match status" value="1"/>
</dbReference>
<evidence type="ECO:0000313" key="7">
    <source>
        <dbReference type="EMBL" id="TDP13015.1"/>
    </source>
</evidence>
<dbReference type="PROSITE" id="PS50113">
    <property type="entry name" value="PAC"/>
    <property type="match status" value="1"/>
</dbReference>
<dbReference type="InterPro" id="IPR000160">
    <property type="entry name" value="GGDEF_dom"/>
</dbReference>
<dbReference type="PROSITE" id="PS50887">
    <property type="entry name" value="GGDEF"/>
    <property type="match status" value="1"/>
</dbReference>
<dbReference type="InterPro" id="IPR013767">
    <property type="entry name" value="PAS_fold"/>
</dbReference>
<dbReference type="Pfam" id="PF00990">
    <property type="entry name" value="GGDEF"/>
    <property type="match status" value="1"/>
</dbReference>
<dbReference type="GO" id="GO:0052621">
    <property type="term" value="F:diguanylate cyclase activity"/>
    <property type="evidence" value="ECO:0007669"/>
    <property type="project" value="UniProtKB-EC"/>
</dbReference>
<dbReference type="InterPro" id="IPR050469">
    <property type="entry name" value="Diguanylate_Cyclase"/>
</dbReference>
<dbReference type="NCBIfam" id="TIGR00254">
    <property type="entry name" value="GGDEF"/>
    <property type="match status" value="1"/>
</dbReference>
<keyword evidence="8" id="KW-1185">Reference proteome</keyword>
<evidence type="ECO:0000313" key="8">
    <source>
        <dbReference type="Proteomes" id="UP000295357"/>
    </source>
</evidence>
<sequence>MSRPLPPRTWLPLALGLGLLLQLLVWLGALGAEALAPRLPWLAGLSLALSLAVAALALFALAYERARAERARTTLEEAIDALPASVEIFDARDRLVAFNKRLVELYPHKLREFQRGASFEQLVRASLENGGVPEALGRESEWLAERKRQRGTQTAPLLQRVHDDIWLHIFERRTPSGGIVGVRLEVSELVREQQRLAASQAHLQALIHAAGSGIVSLDTEGHMLEVNPACERLFGFPAAELRGSHLSMLVNNLPAGPQDLARARDGQEFSARHRDGHELCVHLVVAEVRTATTHIFVGMLTDLSERKRQELRLRQANELLARQSTTDGLTGVGNRRLFDQALQIEWQRSARAGTPLAMLLVDIDHFKQYNDHYGHVAGDDCLRRVATLLRSCVGRGGEPVCRYGGEEFAVLLVDTDLAGAQVVAQRCLDSVRLAAIEHAASPLRPAVSLSIGVAACVAQADHPAQRLIEAADAALYQSKQGGRARMSSHMQKVC</sequence>
<dbReference type="AlphaFoldDB" id="A0A4R6NDC2"/>
<dbReference type="PANTHER" id="PTHR45138">
    <property type="entry name" value="REGULATORY COMPONENTS OF SENSORY TRANSDUCTION SYSTEM"/>
    <property type="match status" value="1"/>
</dbReference>
<dbReference type="FunFam" id="3.30.70.270:FF:000001">
    <property type="entry name" value="Diguanylate cyclase domain protein"/>
    <property type="match status" value="1"/>
</dbReference>
<reference evidence="7 8" key="1">
    <citation type="submission" date="2019-03" db="EMBL/GenBank/DDBJ databases">
        <title>Genomic Encyclopedia of Type Strains, Phase IV (KMG-IV): sequencing the most valuable type-strain genomes for metagenomic binning, comparative biology and taxonomic classification.</title>
        <authorList>
            <person name="Goeker M."/>
        </authorList>
    </citation>
    <scope>NUCLEOTIDE SEQUENCE [LARGE SCALE GENOMIC DNA]</scope>
    <source>
        <strain evidence="7 8">DSM 25082</strain>
    </source>
</reference>
<dbReference type="Gene3D" id="3.30.70.270">
    <property type="match status" value="1"/>
</dbReference>
<dbReference type="GO" id="GO:0043709">
    <property type="term" value="P:cell adhesion involved in single-species biofilm formation"/>
    <property type="evidence" value="ECO:0007669"/>
    <property type="project" value="TreeGrafter"/>
</dbReference>
<name>A0A4R6NDC2_9BURK</name>
<dbReference type="InterPro" id="IPR043128">
    <property type="entry name" value="Rev_trsase/Diguanyl_cyclase"/>
</dbReference>
<dbReference type="InterPro" id="IPR035965">
    <property type="entry name" value="PAS-like_dom_sf"/>
</dbReference>
<dbReference type="CDD" id="cd01949">
    <property type="entry name" value="GGDEF"/>
    <property type="match status" value="1"/>
</dbReference>
<dbReference type="Proteomes" id="UP000295357">
    <property type="component" value="Unassembled WGS sequence"/>
</dbReference>
<dbReference type="EMBL" id="SNXE01000001">
    <property type="protein sequence ID" value="TDP13015.1"/>
    <property type="molecule type" value="Genomic_DNA"/>
</dbReference>
<dbReference type="OrthoDB" id="9813903at2"/>
<comment type="caution">
    <text evidence="7">The sequence shown here is derived from an EMBL/GenBank/DDBJ whole genome shotgun (WGS) entry which is preliminary data.</text>
</comment>
<dbReference type="RefSeq" id="WP_133601935.1">
    <property type="nucleotide sequence ID" value="NZ_JAUFPJ010000001.1"/>
</dbReference>
<dbReference type="GO" id="GO:0006355">
    <property type="term" value="P:regulation of DNA-templated transcription"/>
    <property type="evidence" value="ECO:0007669"/>
    <property type="project" value="InterPro"/>
</dbReference>
<dbReference type="Pfam" id="PF00989">
    <property type="entry name" value="PAS"/>
    <property type="match status" value="1"/>
</dbReference>
<organism evidence="7 8">
    <name type="scientific">Roseateles asaccharophilus</name>
    <dbReference type="NCBI Taxonomy" id="582607"/>
    <lineage>
        <taxon>Bacteria</taxon>
        <taxon>Pseudomonadati</taxon>
        <taxon>Pseudomonadota</taxon>
        <taxon>Betaproteobacteria</taxon>
        <taxon>Burkholderiales</taxon>
        <taxon>Sphaerotilaceae</taxon>
        <taxon>Roseateles</taxon>
    </lineage>
</organism>
<feature type="domain" description="GGDEF" evidence="6">
    <location>
        <begin position="354"/>
        <end position="491"/>
    </location>
</feature>
<dbReference type="PANTHER" id="PTHR45138:SF9">
    <property type="entry name" value="DIGUANYLATE CYCLASE DGCM-RELATED"/>
    <property type="match status" value="1"/>
</dbReference>
<dbReference type="InterPro" id="IPR029787">
    <property type="entry name" value="Nucleotide_cyclase"/>
</dbReference>
<keyword evidence="3" id="KW-1133">Transmembrane helix</keyword>
<dbReference type="SMART" id="SM00267">
    <property type="entry name" value="GGDEF"/>
    <property type="match status" value="1"/>
</dbReference>
<dbReference type="NCBIfam" id="TIGR00229">
    <property type="entry name" value="sensory_box"/>
    <property type="match status" value="1"/>
</dbReference>
<dbReference type="PROSITE" id="PS50112">
    <property type="entry name" value="PAS"/>
    <property type="match status" value="1"/>
</dbReference>
<feature type="transmembrane region" description="Helical" evidence="3">
    <location>
        <begin position="41"/>
        <end position="63"/>
    </location>
</feature>
<keyword evidence="3" id="KW-0812">Transmembrane</keyword>
<dbReference type="SMART" id="SM00091">
    <property type="entry name" value="PAS"/>
    <property type="match status" value="2"/>
</dbReference>